<dbReference type="InterPro" id="IPR007577">
    <property type="entry name" value="GlycoTrfase_DXD_sugar-bd_CS"/>
</dbReference>
<evidence type="ECO:0000313" key="3">
    <source>
        <dbReference type="Proteomes" id="UP000281547"/>
    </source>
</evidence>
<dbReference type="SUPFAM" id="SSF53448">
    <property type="entry name" value="Nucleotide-diphospho-sugar transferases"/>
    <property type="match status" value="1"/>
</dbReference>
<evidence type="ECO:0000256" key="1">
    <source>
        <dbReference type="ARBA" id="ARBA00022679"/>
    </source>
</evidence>
<dbReference type="GO" id="GO:0016020">
    <property type="term" value="C:membrane"/>
    <property type="evidence" value="ECO:0007669"/>
    <property type="project" value="GOC"/>
</dbReference>
<protein>
    <recommendedName>
        <fullName evidence="4">Glycosyl transferase</fullName>
    </recommendedName>
</protein>
<comment type="caution">
    <text evidence="2">The sequence shown here is derived from an EMBL/GenBank/DDBJ whole genome shotgun (WGS) entry which is preliminary data.</text>
</comment>
<dbReference type="PANTHER" id="PTHR32385">
    <property type="entry name" value="MANNOSYL PHOSPHORYLINOSITOL CERAMIDE SYNTHASE"/>
    <property type="match status" value="1"/>
</dbReference>
<keyword evidence="1" id="KW-0808">Transferase</keyword>
<proteinExistence type="predicted"/>
<dbReference type="InterPro" id="IPR051706">
    <property type="entry name" value="Glycosyltransferase_domain"/>
</dbReference>
<reference evidence="2 3" key="1">
    <citation type="journal article" date="2016" name="Int. J. Syst. Evol. Microbiol.">
        <title>Arsenicitalea aurantiaca gen. nov., sp. nov., a new member of the family Hyphomicrobiaceae, isolated from high-arsenic sediment.</title>
        <authorList>
            <person name="Mu Y."/>
            <person name="Zhou L."/>
            <person name="Zeng X.C."/>
            <person name="Liu L."/>
            <person name="Pan Y."/>
            <person name="Chen X."/>
            <person name="Wang J."/>
            <person name="Li S."/>
            <person name="Li W.J."/>
            <person name="Wang Y."/>
        </authorList>
    </citation>
    <scope>NUCLEOTIDE SEQUENCE [LARGE SCALE GENOMIC DNA]</scope>
    <source>
        <strain evidence="2 3">42-50</strain>
    </source>
</reference>
<dbReference type="InterPro" id="IPR029044">
    <property type="entry name" value="Nucleotide-diphossugar_trans"/>
</dbReference>
<dbReference type="Proteomes" id="UP000281547">
    <property type="component" value="Unassembled WGS sequence"/>
</dbReference>
<dbReference type="RefSeq" id="WP_127187132.1">
    <property type="nucleotide sequence ID" value="NZ_RZNJ01000001.1"/>
</dbReference>
<name>A0A433XLQ3_9HYPH</name>
<dbReference type="PANTHER" id="PTHR32385:SF15">
    <property type="entry name" value="INOSITOL PHOSPHOCERAMIDE MANNOSYLTRANSFERASE 1"/>
    <property type="match status" value="1"/>
</dbReference>
<dbReference type="GO" id="GO:0051999">
    <property type="term" value="P:mannosyl-inositol phosphorylceramide biosynthetic process"/>
    <property type="evidence" value="ECO:0007669"/>
    <property type="project" value="TreeGrafter"/>
</dbReference>
<dbReference type="Pfam" id="PF04488">
    <property type="entry name" value="Gly_transf_sug"/>
    <property type="match status" value="1"/>
</dbReference>
<dbReference type="GO" id="GO:0000030">
    <property type="term" value="F:mannosyltransferase activity"/>
    <property type="evidence" value="ECO:0007669"/>
    <property type="project" value="TreeGrafter"/>
</dbReference>
<dbReference type="Gene3D" id="3.90.550.20">
    <property type="match status" value="1"/>
</dbReference>
<accession>A0A433XLQ3</accession>
<sequence>MTIPKTIHFTAKSKKLSRFAQRTWNAWAKSHPDWEMKLWDDADIRGLVAEHYPQHLAVFDGYPKGIFRADAFRFFVLHKFGGVYADLDVMPLQRIDALCAQSDCFVGAEPELHVLENDARYRGMPFLLCNAFMGSRPGHAFWELCMRGMKRCSVTEDVVDATGPRFVNGIALCAGKDQRPDVLLPNVWSPITGWGRPSTSSEGYAERIAAHFRILGRGEDALVSHLWRNSWFMPVYYKGPQFWRIPNKIHWWWRAKSNPRLANTHFQSPAATYDDQLLGPIGEDPIYIGVKINSADERIVSLISELARQSRRFSVGLFGKDADAIAKISNNSVIQNCDIELVHTNETGGRLHNEILDRSRGRGHCLIADDRITMWPEDIVGTMLSARRPIVVTEVMYADDESLNNETMLYGKGIFKALYRARAHEKADVIRLNSTRAAMPLHDLRYLNIAPVTTIGADLVLIREEVVAAGVRFPETPYKLHRDAQGFAILARDMGFEVAALPNHTVVTRRAPLP</sequence>
<evidence type="ECO:0008006" key="4">
    <source>
        <dbReference type="Google" id="ProtNLM"/>
    </source>
</evidence>
<dbReference type="AlphaFoldDB" id="A0A433XLQ3"/>
<dbReference type="EMBL" id="RZNJ01000001">
    <property type="protein sequence ID" value="RUT35012.1"/>
    <property type="molecule type" value="Genomic_DNA"/>
</dbReference>
<evidence type="ECO:0000313" key="2">
    <source>
        <dbReference type="EMBL" id="RUT35012.1"/>
    </source>
</evidence>
<dbReference type="Gene3D" id="3.90.550.10">
    <property type="entry name" value="Spore Coat Polysaccharide Biosynthesis Protein SpsA, Chain A"/>
    <property type="match status" value="1"/>
</dbReference>
<organism evidence="2 3">
    <name type="scientific">Arsenicitalea aurantiaca</name>
    <dbReference type="NCBI Taxonomy" id="1783274"/>
    <lineage>
        <taxon>Bacteria</taxon>
        <taxon>Pseudomonadati</taxon>
        <taxon>Pseudomonadota</taxon>
        <taxon>Alphaproteobacteria</taxon>
        <taxon>Hyphomicrobiales</taxon>
        <taxon>Devosiaceae</taxon>
        <taxon>Arsenicitalea</taxon>
    </lineage>
</organism>
<gene>
    <name evidence="2" type="ORF">EMQ25_03400</name>
</gene>
<dbReference type="OrthoDB" id="277808at2"/>
<keyword evidence="3" id="KW-1185">Reference proteome</keyword>